<keyword evidence="2" id="KW-1185">Reference proteome</keyword>
<dbReference type="SUPFAM" id="SSF49785">
    <property type="entry name" value="Galactose-binding domain-like"/>
    <property type="match status" value="1"/>
</dbReference>
<evidence type="ECO:0000313" key="1">
    <source>
        <dbReference type="EMBL" id="CAB4012799.1"/>
    </source>
</evidence>
<feature type="non-terminal residue" evidence="1">
    <location>
        <position position="74"/>
    </location>
</feature>
<accession>A0A7D9EM98</accession>
<evidence type="ECO:0000313" key="2">
    <source>
        <dbReference type="Proteomes" id="UP001152795"/>
    </source>
</evidence>
<sequence>MSDLTAPRGRLNGYGWRGGSSIDMWYQVDFIKRAKVTAIKTQGETSSYYVKIFKLSYSNNGIDFHEYVDVMRTK</sequence>
<reference evidence="1" key="1">
    <citation type="submission" date="2020-04" db="EMBL/GenBank/DDBJ databases">
        <authorList>
            <person name="Alioto T."/>
            <person name="Alioto T."/>
            <person name="Gomez Garrido J."/>
        </authorList>
    </citation>
    <scope>NUCLEOTIDE SEQUENCE</scope>
    <source>
        <strain evidence="1">A484AB</strain>
    </source>
</reference>
<proteinExistence type="predicted"/>
<organism evidence="1 2">
    <name type="scientific">Paramuricea clavata</name>
    <name type="common">Red gorgonian</name>
    <name type="synonym">Violescent sea-whip</name>
    <dbReference type="NCBI Taxonomy" id="317549"/>
    <lineage>
        <taxon>Eukaryota</taxon>
        <taxon>Metazoa</taxon>
        <taxon>Cnidaria</taxon>
        <taxon>Anthozoa</taxon>
        <taxon>Octocorallia</taxon>
        <taxon>Malacalcyonacea</taxon>
        <taxon>Plexauridae</taxon>
        <taxon>Paramuricea</taxon>
    </lineage>
</organism>
<dbReference type="InterPro" id="IPR008979">
    <property type="entry name" value="Galactose-bd-like_sf"/>
</dbReference>
<protein>
    <submittedName>
        <fullName evidence="1">Uncharacterized protein</fullName>
    </submittedName>
</protein>
<dbReference type="Gene3D" id="2.60.120.260">
    <property type="entry name" value="Galactose-binding domain-like"/>
    <property type="match status" value="1"/>
</dbReference>
<name>A0A7D9EM98_PARCT</name>
<dbReference type="AlphaFoldDB" id="A0A7D9EM98"/>
<dbReference type="Proteomes" id="UP001152795">
    <property type="component" value="Unassembled WGS sequence"/>
</dbReference>
<gene>
    <name evidence="1" type="ORF">PACLA_8A035443</name>
</gene>
<dbReference type="InterPro" id="IPR000421">
    <property type="entry name" value="FA58C"/>
</dbReference>
<comment type="caution">
    <text evidence="1">The sequence shown here is derived from an EMBL/GenBank/DDBJ whole genome shotgun (WGS) entry which is preliminary data.</text>
</comment>
<dbReference type="PROSITE" id="PS50022">
    <property type="entry name" value="FA58C_3"/>
    <property type="match status" value="1"/>
</dbReference>
<dbReference type="Pfam" id="PF00754">
    <property type="entry name" value="F5_F8_type_C"/>
    <property type="match status" value="1"/>
</dbReference>
<dbReference type="EMBL" id="CACRXK020007634">
    <property type="protein sequence ID" value="CAB4012799.1"/>
    <property type="molecule type" value="Genomic_DNA"/>
</dbReference>